<comment type="caution">
    <text evidence="23">The sequence shown here is derived from an EMBL/GenBank/DDBJ whole genome shotgun (WGS) entry which is preliminary data.</text>
</comment>
<dbReference type="EMBL" id="AUSU01002743">
    <property type="protein sequence ID" value="EPS68163.1"/>
    <property type="molecule type" value="Genomic_DNA"/>
</dbReference>
<evidence type="ECO:0000256" key="1">
    <source>
        <dbReference type="ARBA" id="ARBA00004162"/>
    </source>
</evidence>
<accession>S8DY14</accession>
<organism evidence="23 24">
    <name type="scientific">Genlisea aurea</name>
    <dbReference type="NCBI Taxonomy" id="192259"/>
    <lineage>
        <taxon>Eukaryota</taxon>
        <taxon>Viridiplantae</taxon>
        <taxon>Streptophyta</taxon>
        <taxon>Embryophyta</taxon>
        <taxon>Tracheophyta</taxon>
        <taxon>Spermatophyta</taxon>
        <taxon>Magnoliopsida</taxon>
        <taxon>eudicotyledons</taxon>
        <taxon>Gunneridae</taxon>
        <taxon>Pentapetalae</taxon>
        <taxon>asterids</taxon>
        <taxon>lamiids</taxon>
        <taxon>Lamiales</taxon>
        <taxon>Lentibulariaceae</taxon>
        <taxon>Genlisea</taxon>
    </lineage>
</organism>
<evidence type="ECO:0000256" key="7">
    <source>
        <dbReference type="ARBA" id="ARBA00022692"/>
    </source>
</evidence>
<feature type="compositionally biased region" description="Low complexity" evidence="19">
    <location>
        <begin position="476"/>
        <end position="485"/>
    </location>
</feature>
<dbReference type="InterPro" id="IPR017441">
    <property type="entry name" value="Protein_kinase_ATP_BS"/>
</dbReference>
<evidence type="ECO:0000313" key="23">
    <source>
        <dbReference type="EMBL" id="EPS68163.1"/>
    </source>
</evidence>
<dbReference type="GO" id="GO:0051707">
    <property type="term" value="P:response to other organism"/>
    <property type="evidence" value="ECO:0007669"/>
    <property type="project" value="UniProtKB-ARBA"/>
</dbReference>
<keyword evidence="14 20" id="KW-0472">Membrane</keyword>
<feature type="chain" id="PRO_5004562609" description="Protein kinase domain-containing protein" evidence="21">
    <location>
        <begin position="20"/>
        <end position="961"/>
    </location>
</feature>
<dbReference type="InterPro" id="IPR032675">
    <property type="entry name" value="LRR_dom_sf"/>
</dbReference>
<dbReference type="PANTHER" id="PTHR47986:SF1">
    <property type="entry name" value="OS04G0685900 PROTEIN"/>
    <property type="match status" value="1"/>
</dbReference>
<dbReference type="InterPro" id="IPR003591">
    <property type="entry name" value="Leu-rich_rpt_typical-subtyp"/>
</dbReference>
<dbReference type="FunFam" id="3.80.10.10:FF:000129">
    <property type="entry name" value="Leucine-rich repeat receptor-like kinase"/>
    <property type="match status" value="1"/>
</dbReference>
<dbReference type="Pfam" id="PF08263">
    <property type="entry name" value="LRRNT_2"/>
    <property type="match status" value="2"/>
</dbReference>
<keyword evidence="17" id="KW-0325">Glycoprotein</keyword>
<evidence type="ECO:0000256" key="16">
    <source>
        <dbReference type="ARBA" id="ARBA00023170"/>
    </source>
</evidence>
<dbReference type="Gene3D" id="1.10.510.10">
    <property type="entry name" value="Transferase(Phosphotransferase) domain 1"/>
    <property type="match status" value="1"/>
</dbReference>
<dbReference type="GO" id="GO:0004674">
    <property type="term" value="F:protein serine/threonine kinase activity"/>
    <property type="evidence" value="ECO:0007669"/>
    <property type="project" value="UniProtKB-KW"/>
</dbReference>
<evidence type="ECO:0000256" key="5">
    <source>
        <dbReference type="ARBA" id="ARBA00022614"/>
    </source>
</evidence>
<evidence type="ECO:0000256" key="18">
    <source>
        <dbReference type="PROSITE-ProRule" id="PRU10141"/>
    </source>
</evidence>
<dbReference type="InterPro" id="IPR052422">
    <property type="entry name" value="Auxin_Ser/Thr_Kinase"/>
</dbReference>
<dbReference type="Pfam" id="PF07714">
    <property type="entry name" value="PK_Tyr_Ser-Thr"/>
    <property type="match status" value="1"/>
</dbReference>
<keyword evidence="8 21" id="KW-0732">Signal</keyword>
<dbReference type="SMART" id="SM00220">
    <property type="entry name" value="S_TKc"/>
    <property type="match status" value="1"/>
</dbReference>
<keyword evidence="10 18" id="KW-0547">Nucleotide-binding</keyword>
<keyword evidence="7 20" id="KW-0812">Transmembrane</keyword>
<evidence type="ECO:0000256" key="6">
    <source>
        <dbReference type="ARBA" id="ARBA00022679"/>
    </source>
</evidence>
<feature type="non-terminal residue" evidence="23">
    <location>
        <position position="1"/>
    </location>
</feature>
<dbReference type="PROSITE" id="PS00108">
    <property type="entry name" value="PROTEIN_KINASE_ST"/>
    <property type="match status" value="1"/>
</dbReference>
<dbReference type="CDD" id="cd14066">
    <property type="entry name" value="STKc_IRAK"/>
    <property type="match status" value="1"/>
</dbReference>
<feature type="signal peptide" evidence="21">
    <location>
        <begin position="1"/>
        <end position="19"/>
    </location>
</feature>
<evidence type="ECO:0000313" key="24">
    <source>
        <dbReference type="Proteomes" id="UP000015453"/>
    </source>
</evidence>
<evidence type="ECO:0000256" key="13">
    <source>
        <dbReference type="ARBA" id="ARBA00022989"/>
    </source>
</evidence>
<feature type="binding site" evidence="18">
    <location>
        <position position="645"/>
    </location>
    <ligand>
        <name>ATP</name>
        <dbReference type="ChEBI" id="CHEBI:30616"/>
    </ligand>
</feature>
<feature type="non-terminal residue" evidence="23">
    <location>
        <position position="961"/>
    </location>
</feature>
<dbReference type="Gene3D" id="3.80.10.10">
    <property type="entry name" value="Ribonuclease Inhibitor"/>
    <property type="match status" value="2"/>
</dbReference>
<dbReference type="Gene3D" id="3.30.200.20">
    <property type="entry name" value="Phosphorylase Kinase, domain 1"/>
    <property type="match status" value="1"/>
</dbReference>
<feature type="region of interest" description="Disordered" evidence="19">
    <location>
        <begin position="448"/>
        <end position="510"/>
    </location>
</feature>
<name>S8DY14_9LAMI</name>
<evidence type="ECO:0000256" key="12">
    <source>
        <dbReference type="ARBA" id="ARBA00022840"/>
    </source>
</evidence>
<dbReference type="GO" id="GO:0006952">
    <property type="term" value="P:defense response"/>
    <property type="evidence" value="ECO:0007669"/>
    <property type="project" value="UniProtKB-ARBA"/>
</dbReference>
<evidence type="ECO:0000256" key="9">
    <source>
        <dbReference type="ARBA" id="ARBA00022737"/>
    </source>
</evidence>
<keyword evidence="13 20" id="KW-1133">Transmembrane helix</keyword>
<keyword evidence="15" id="KW-1015">Disulfide bond</keyword>
<dbReference type="SUPFAM" id="SSF56112">
    <property type="entry name" value="Protein kinase-like (PK-like)"/>
    <property type="match status" value="1"/>
</dbReference>
<feature type="transmembrane region" description="Helical" evidence="20">
    <location>
        <begin position="518"/>
        <end position="544"/>
    </location>
</feature>
<comment type="subcellular location">
    <subcellularLocation>
        <location evidence="1">Cell membrane</location>
        <topology evidence="1">Single-pass membrane protein</topology>
    </subcellularLocation>
</comment>
<dbReference type="InterPro" id="IPR001611">
    <property type="entry name" value="Leu-rich_rpt"/>
</dbReference>
<protein>
    <recommendedName>
        <fullName evidence="22">Protein kinase domain-containing protein</fullName>
    </recommendedName>
</protein>
<dbReference type="InterPro" id="IPR013210">
    <property type="entry name" value="LRR_N_plant-typ"/>
</dbReference>
<dbReference type="PROSITE" id="PS00107">
    <property type="entry name" value="PROTEIN_KINASE_ATP"/>
    <property type="match status" value="1"/>
</dbReference>
<dbReference type="FunFam" id="3.80.10.10:FF:000190">
    <property type="entry name" value="Receptor-like kinase TMK4"/>
    <property type="match status" value="1"/>
</dbReference>
<dbReference type="GO" id="GO:0005886">
    <property type="term" value="C:plasma membrane"/>
    <property type="evidence" value="ECO:0007669"/>
    <property type="project" value="UniProtKB-SubCell"/>
</dbReference>
<feature type="domain" description="Protein kinase" evidence="22">
    <location>
        <begin position="617"/>
        <end position="900"/>
    </location>
</feature>
<evidence type="ECO:0000256" key="10">
    <source>
        <dbReference type="ARBA" id="ARBA00022741"/>
    </source>
</evidence>
<dbReference type="PROSITE" id="PS51450">
    <property type="entry name" value="LRR"/>
    <property type="match status" value="1"/>
</dbReference>
<keyword evidence="6" id="KW-0808">Transferase</keyword>
<evidence type="ECO:0000256" key="8">
    <source>
        <dbReference type="ARBA" id="ARBA00022729"/>
    </source>
</evidence>
<dbReference type="Pfam" id="PF13855">
    <property type="entry name" value="LRR_8"/>
    <property type="match status" value="1"/>
</dbReference>
<dbReference type="GO" id="GO:0005524">
    <property type="term" value="F:ATP binding"/>
    <property type="evidence" value="ECO:0007669"/>
    <property type="project" value="UniProtKB-UniRule"/>
</dbReference>
<dbReference type="InterPro" id="IPR001245">
    <property type="entry name" value="Ser-Thr/Tyr_kinase_cat_dom"/>
</dbReference>
<proteinExistence type="inferred from homology"/>
<keyword evidence="3" id="KW-1003">Cell membrane</keyword>
<feature type="region of interest" description="Disordered" evidence="19">
    <location>
        <begin position="939"/>
        <end position="961"/>
    </location>
</feature>
<evidence type="ECO:0000256" key="17">
    <source>
        <dbReference type="ARBA" id="ARBA00023180"/>
    </source>
</evidence>
<evidence type="ECO:0000256" key="2">
    <source>
        <dbReference type="ARBA" id="ARBA00008684"/>
    </source>
</evidence>
<dbReference type="InterPro" id="IPR011009">
    <property type="entry name" value="Kinase-like_dom_sf"/>
</dbReference>
<feature type="compositionally biased region" description="Gly residues" evidence="19">
    <location>
        <begin position="952"/>
        <end position="961"/>
    </location>
</feature>
<evidence type="ECO:0000256" key="3">
    <source>
        <dbReference type="ARBA" id="ARBA00022475"/>
    </source>
</evidence>
<keyword evidence="11" id="KW-0418">Kinase</keyword>
<evidence type="ECO:0000256" key="19">
    <source>
        <dbReference type="SAM" id="MobiDB-lite"/>
    </source>
</evidence>
<evidence type="ECO:0000256" key="21">
    <source>
        <dbReference type="SAM" id="SignalP"/>
    </source>
</evidence>
<feature type="compositionally biased region" description="Polar residues" evidence="19">
    <location>
        <begin position="492"/>
        <end position="510"/>
    </location>
</feature>
<dbReference type="InterPro" id="IPR000719">
    <property type="entry name" value="Prot_kinase_dom"/>
</dbReference>
<dbReference type="PROSITE" id="PS50011">
    <property type="entry name" value="PROTEIN_KINASE_DOM"/>
    <property type="match status" value="1"/>
</dbReference>
<keyword evidence="4" id="KW-0723">Serine/threonine-protein kinase</keyword>
<dbReference type="Proteomes" id="UP000015453">
    <property type="component" value="Unassembled WGS sequence"/>
</dbReference>
<sequence length="961" mass="104376">VLMHHLFGLLILLVGGVECSTNPNDAAVLNDFRKGLENPDLLGWPSKGNDPCGPPSWPHVFCSKGRVTQIQVKGLGLKGTLPLNLNQLEMLQNVGFQKNSFNGRLPTFGGLSNLQYAYLDFNDLDTIPADFFQGLDSIRVLTLDGNPLNQSSGWTIPDELRQSTQLTNFSCSSCNIVGQIPGFFGTLSSLSMLRLSSNSLTGEIPSSFSSSLLQILSLNDQKGDGLSGSISVIGTMVGLTRLWLHGNQFTGPIPDSIGNLTSLRELKLNRNHLLGLIPTGLASLNLQVLDLSNNLLMGSIPEFRADTVVLDSNSFCVSDPGKQCAPAVNVLLDFLRDVNYPEKLASEWTGNDPCTGPWWGITCRNSQVSVINLQKLQLNGSLSSSLGELSSLVEIHLEGNNLQGVVPDSLTHLRFLVLLNISGNDFVPPLPKFGDGVKVVTDGNPNLVAADGGVKNGSSSSPSSSPPPRHDDDSDSSPARAPQPDISEQPRRSPSSGDGTISDSPGEVSTPQKLRKSWMIKIVAATSGCVLFAFLAILCAVICFRKKKKRTKRSSSVVSVDPKDSPDHKKFKLAAMQNAEKQQHHSGISSWSSEGLDEAKSAVVFPFQLLQRVTDNFAKENELGRGGFGTVYRGKLDDGKGIAVKRMEEAAGSISSKAVAEFQAEIASLSKLRHRNLVSLLGYSVEGSEKLLVYEYMPKGSLNQHLFRWKSSNFEPLSLTRRLTIALDVARGVEYLHSLANQSFIHRDLKSANILLDDEFRAKISDFGLVKLAPHDEEKDIATRVAGTFGYLAPEYAVMGKVTTKVDIYSFGVILMELLTGLAALDSHLPEENKHLVSWFLARKSSKSDLIASVDPALEAREEIYPSIYIMAELAGLCSSRDPNHRPEMGYVVNVLAQLVDTWRPPYQQGSSSSSDHLRWSDDSTSFSLTPLPALLRAWQGEEGDRRSSDFSGGGGSSPEK</sequence>
<keyword evidence="16" id="KW-0675">Receptor</keyword>
<evidence type="ECO:0000256" key="4">
    <source>
        <dbReference type="ARBA" id="ARBA00022527"/>
    </source>
</evidence>
<dbReference type="SUPFAM" id="SSF52058">
    <property type="entry name" value="L domain-like"/>
    <property type="match status" value="2"/>
</dbReference>
<comment type="similarity">
    <text evidence="2">Belongs to the protein kinase superfamily. Ser/Thr protein kinase family.</text>
</comment>
<evidence type="ECO:0000256" key="14">
    <source>
        <dbReference type="ARBA" id="ARBA00023136"/>
    </source>
</evidence>
<dbReference type="InterPro" id="IPR008271">
    <property type="entry name" value="Ser/Thr_kinase_AS"/>
</dbReference>
<dbReference type="Pfam" id="PF00560">
    <property type="entry name" value="LRR_1"/>
    <property type="match status" value="5"/>
</dbReference>
<evidence type="ECO:0000259" key="22">
    <source>
        <dbReference type="PROSITE" id="PS50011"/>
    </source>
</evidence>
<gene>
    <name evidence="23" type="ORF">M569_06603</name>
</gene>
<dbReference type="PANTHER" id="PTHR47986">
    <property type="entry name" value="OSJNBA0070M12.3 PROTEIN"/>
    <property type="match status" value="1"/>
</dbReference>
<dbReference type="FunFam" id="1.10.510.10:FF:000468">
    <property type="entry name" value="PTI1-like tyrosine-protein kinase 3"/>
    <property type="match status" value="1"/>
</dbReference>
<keyword evidence="24" id="KW-1185">Reference proteome</keyword>
<dbReference type="AlphaFoldDB" id="S8DY14"/>
<evidence type="ECO:0000256" key="11">
    <source>
        <dbReference type="ARBA" id="ARBA00022777"/>
    </source>
</evidence>
<dbReference type="OrthoDB" id="2018786at2759"/>
<keyword evidence="12 18" id="KW-0067">ATP-binding</keyword>
<evidence type="ECO:0000256" key="20">
    <source>
        <dbReference type="SAM" id="Phobius"/>
    </source>
</evidence>
<dbReference type="FunFam" id="3.30.200.20:FF:000039">
    <property type="entry name" value="receptor-like protein kinase FERONIA"/>
    <property type="match status" value="1"/>
</dbReference>
<dbReference type="SMART" id="SM00369">
    <property type="entry name" value="LRR_TYP"/>
    <property type="match status" value="5"/>
</dbReference>
<evidence type="ECO:0000256" key="15">
    <source>
        <dbReference type="ARBA" id="ARBA00023157"/>
    </source>
</evidence>
<keyword evidence="9" id="KW-0677">Repeat</keyword>
<keyword evidence="5" id="KW-0433">Leucine-rich repeat</keyword>
<reference evidence="23 24" key="1">
    <citation type="journal article" date="2013" name="BMC Genomics">
        <title>The miniature genome of a carnivorous plant Genlisea aurea contains a low number of genes and short non-coding sequences.</title>
        <authorList>
            <person name="Leushkin E.V."/>
            <person name="Sutormin R.A."/>
            <person name="Nabieva E.R."/>
            <person name="Penin A.A."/>
            <person name="Kondrashov A.S."/>
            <person name="Logacheva M.D."/>
        </authorList>
    </citation>
    <scope>NUCLEOTIDE SEQUENCE [LARGE SCALE GENOMIC DNA]</scope>
</reference>